<protein>
    <recommendedName>
        <fullName evidence="3">DUF1858 domain-containing protein</fullName>
    </recommendedName>
</protein>
<evidence type="ECO:0000313" key="1">
    <source>
        <dbReference type="EMBL" id="BBO77080.1"/>
    </source>
</evidence>
<gene>
    <name evidence="1" type="ORF">DSCW_44970</name>
</gene>
<evidence type="ECO:0000313" key="2">
    <source>
        <dbReference type="Proteomes" id="UP000427769"/>
    </source>
</evidence>
<dbReference type="InterPro" id="IPR038062">
    <property type="entry name" value="ScdA-like_N_sf"/>
</dbReference>
<evidence type="ECO:0008006" key="3">
    <source>
        <dbReference type="Google" id="ProtNLM"/>
    </source>
</evidence>
<organism evidence="1 2">
    <name type="scientific">Desulfosarcina widdelii</name>
    <dbReference type="NCBI Taxonomy" id="947919"/>
    <lineage>
        <taxon>Bacteria</taxon>
        <taxon>Pseudomonadati</taxon>
        <taxon>Thermodesulfobacteriota</taxon>
        <taxon>Desulfobacteria</taxon>
        <taxon>Desulfobacterales</taxon>
        <taxon>Desulfosarcinaceae</taxon>
        <taxon>Desulfosarcina</taxon>
    </lineage>
</organism>
<dbReference type="AlphaFoldDB" id="A0A5K7Z8I4"/>
<dbReference type="KEGG" id="dwd:DSCW_44970"/>
<reference evidence="1 2" key="1">
    <citation type="submission" date="2019-11" db="EMBL/GenBank/DDBJ databases">
        <title>Comparative genomics of hydrocarbon-degrading Desulfosarcina strains.</title>
        <authorList>
            <person name="Watanabe M."/>
            <person name="Kojima H."/>
            <person name="Fukui M."/>
        </authorList>
    </citation>
    <scope>NUCLEOTIDE SEQUENCE [LARGE SCALE GENOMIC DNA]</scope>
    <source>
        <strain evidence="1 2">PP31</strain>
    </source>
</reference>
<accession>A0A5K7Z8I4</accession>
<dbReference type="Gene3D" id="1.10.3910.10">
    <property type="entry name" value="SP0561-like"/>
    <property type="match status" value="1"/>
</dbReference>
<dbReference type="OrthoDB" id="15017at2"/>
<dbReference type="Proteomes" id="UP000427769">
    <property type="component" value="Chromosome"/>
</dbReference>
<keyword evidence="2" id="KW-1185">Reference proteome</keyword>
<name>A0A5K7Z8I4_9BACT</name>
<dbReference type="EMBL" id="AP021875">
    <property type="protein sequence ID" value="BBO77080.1"/>
    <property type="molecule type" value="Genomic_DNA"/>
</dbReference>
<proteinExistence type="predicted"/>
<sequence length="75" mass="8249">MDQGLSCIEPGMTVLEIVSRHRATEAVFKAWDHRAGECICCQALFDTVQQVAERYQLDLNRLMAELSAAAGPPDA</sequence>